<gene>
    <name evidence="2" type="ORF">JX265_011980</name>
</gene>
<dbReference type="Pfam" id="PF06985">
    <property type="entry name" value="HET"/>
    <property type="match status" value="1"/>
</dbReference>
<comment type="caution">
    <text evidence="2">The sequence shown here is derived from an EMBL/GenBank/DDBJ whole genome shotgun (WGS) entry which is preliminary data.</text>
</comment>
<dbReference type="Proteomes" id="UP000829685">
    <property type="component" value="Unassembled WGS sequence"/>
</dbReference>
<accession>A0A9P9WB08</accession>
<dbReference type="PANTHER" id="PTHR24148:SF73">
    <property type="entry name" value="HET DOMAIN PROTEIN (AFU_ORTHOLOGUE AFUA_8G01020)"/>
    <property type="match status" value="1"/>
</dbReference>
<protein>
    <recommendedName>
        <fullName evidence="1">Heterokaryon incompatibility domain-containing protein</fullName>
    </recommendedName>
</protein>
<keyword evidence="3" id="KW-1185">Reference proteome</keyword>
<dbReference type="PANTHER" id="PTHR24148">
    <property type="entry name" value="ANKYRIN REPEAT DOMAIN-CONTAINING PROTEIN 39 HOMOLOG-RELATED"/>
    <property type="match status" value="1"/>
</dbReference>
<evidence type="ECO:0000259" key="1">
    <source>
        <dbReference type="Pfam" id="PF06985"/>
    </source>
</evidence>
<proteinExistence type="predicted"/>
<sequence>MSIAATSASAHLHETTDVSELTVDGVTQDDILARHIPGQAAGRLYERHLLPSTATHIRLLELRVADSAAASEPGAPPLPETIVCSLLTTPIESPQPFKALSYHWGTDDKTCSLEVSGSCVRITPSLDTALRYVATQQETLYLWVDQICINQEDSAEKSDQVLLMTDIYSKAEQVLVWLGETADRSDELMDLWRDIGQQAQSIGLEDYFTKEKVSRMLEIMNSRSVDDPLTEPYHQIVDTARPQFEKLLQAIIDFDQRPWFHRVWIVQEVSLCPNTVFVCGHKTVPVDYVVHTNHIFSTAIKQSLKSGPDMGFQRLALQALSPRTVPLLSTRRRRQRFQNGVGDGDELFHLLRKLFVESDTKATQSRDRIYGLLGLAVDSKDLAIKPDYSTADPALAFTSVARAMIRNGRVELLSFSQFPKEPGLENLPTWVPDWRSNLLPSYYVIFESAEDHLLGESGNTKVSLAPTNEQNILGIRGYIVDSIDEVGSAWDASGGNASCLALFKTLEELCRKSAAVGEPIYPSASRRAEAVWRVPVGDLYWTPETDYIRARKPLVEDQYRDCLAVSEIVVNWGSMSAEEQKPAMQEITSRRFTSGRYKENMSGMNGKKPYVTCRGYLGMCPGSAVAGDVVVILCGARLPYVLRRQDQGDRWTFLGEAYCDGVMDGEIMGHREERLFNIE</sequence>
<evidence type="ECO:0000313" key="3">
    <source>
        <dbReference type="Proteomes" id="UP000829685"/>
    </source>
</evidence>
<name>A0A9P9WB08_9PEZI</name>
<dbReference type="Pfam" id="PF26639">
    <property type="entry name" value="Het-6_barrel"/>
    <property type="match status" value="1"/>
</dbReference>
<reference evidence="2" key="1">
    <citation type="submission" date="2021-03" db="EMBL/GenBank/DDBJ databases">
        <title>Revisited historic fungal species revealed as producer of novel bioactive compounds through whole genome sequencing and comparative genomics.</title>
        <authorList>
            <person name="Vignolle G.A."/>
            <person name="Hochenegger N."/>
            <person name="Mach R.L."/>
            <person name="Mach-Aigner A.R."/>
            <person name="Javad Rahimi M."/>
            <person name="Salim K.A."/>
            <person name="Chan C.M."/>
            <person name="Lim L.B.L."/>
            <person name="Cai F."/>
            <person name="Druzhinina I.S."/>
            <person name="U'Ren J.M."/>
            <person name="Derntl C."/>
        </authorList>
    </citation>
    <scope>NUCLEOTIDE SEQUENCE</scope>
    <source>
        <strain evidence="2">TUCIM 5799</strain>
    </source>
</reference>
<dbReference type="EMBL" id="JAFIMR010000048">
    <property type="protein sequence ID" value="KAI1855897.1"/>
    <property type="molecule type" value="Genomic_DNA"/>
</dbReference>
<evidence type="ECO:0000313" key="2">
    <source>
        <dbReference type="EMBL" id="KAI1855897.1"/>
    </source>
</evidence>
<organism evidence="2 3">
    <name type="scientific">Neoarthrinium moseri</name>
    <dbReference type="NCBI Taxonomy" id="1658444"/>
    <lineage>
        <taxon>Eukaryota</taxon>
        <taxon>Fungi</taxon>
        <taxon>Dikarya</taxon>
        <taxon>Ascomycota</taxon>
        <taxon>Pezizomycotina</taxon>
        <taxon>Sordariomycetes</taxon>
        <taxon>Xylariomycetidae</taxon>
        <taxon>Amphisphaeriales</taxon>
        <taxon>Apiosporaceae</taxon>
        <taxon>Neoarthrinium</taxon>
    </lineage>
</organism>
<dbReference type="InterPro" id="IPR010730">
    <property type="entry name" value="HET"/>
</dbReference>
<dbReference type="InterPro" id="IPR052895">
    <property type="entry name" value="HetReg/Transcr_Mod"/>
</dbReference>
<dbReference type="AlphaFoldDB" id="A0A9P9WB08"/>
<feature type="domain" description="Heterokaryon incompatibility" evidence="1">
    <location>
        <begin position="97"/>
        <end position="268"/>
    </location>
</feature>